<evidence type="ECO:0000256" key="3">
    <source>
        <dbReference type="ARBA" id="ARBA00023157"/>
    </source>
</evidence>
<dbReference type="PANTHER" id="PTHR10913:SF45">
    <property type="entry name" value="FOLLISTATIN, ISOFORM A-RELATED"/>
    <property type="match status" value="1"/>
</dbReference>
<dbReference type="PROSITE" id="PS51465">
    <property type="entry name" value="KAZAL_2"/>
    <property type="match status" value="2"/>
</dbReference>
<dbReference type="AlphaFoldDB" id="A0AAW0X8P5"/>
<feature type="non-terminal residue" evidence="6">
    <location>
        <position position="1"/>
    </location>
</feature>
<accession>A0AAW0X8P5</accession>
<feature type="signal peptide" evidence="4">
    <location>
        <begin position="1"/>
        <end position="20"/>
    </location>
</feature>
<evidence type="ECO:0000259" key="5">
    <source>
        <dbReference type="PROSITE" id="PS51465"/>
    </source>
</evidence>
<dbReference type="GO" id="GO:0005576">
    <property type="term" value="C:extracellular region"/>
    <property type="evidence" value="ECO:0007669"/>
    <property type="project" value="TreeGrafter"/>
</dbReference>
<keyword evidence="7" id="KW-1185">Reference proteome</keyword>
<dbReference type="PANTHER" id="PTHR10913">
    <property type="entry name" value="FOLLISTATIN-RELATED"/>
    <property type="match status" value="1"/>
</dbReference>
<dbReference type="SMART" id="SM00280">
    <property type="entry name" value="KAZAL"/>
    <property type="match status" value="2"/>
</dbReference>
<keyword evidence="4" id="KW-0732">Signal</keyword>
<feature type="domain" description="Kazal-like" evidence="5">
    <location>
        <begin position="18"/>
        <end position="70"/>
    </location>
</feature>
<dbReference type="InterPro" id="IPR002350">
    <property type="entry name" value="Kazal_dom"/>
</dbReference>
<dbReference type="InterPro" id="IPR036058">
    <property type="entry name" value="Kazal_dom_sf"/>
</dbReference>
<dbReference type="SUPFAM" id="SSF100895">
    <property type="entry name" value="Kazal-type serine protease inhibitors"/>
    <property type="match status" value="2"/>
</dbReference>
<comment type="caution">
    <text evidence="6">The sequence shown here is derived from an EMBL/GenBank/DDBJ whole genome shotgun (WGS) entry which is preliminary data.</text>
</comment>
<evidence type="ECO:0000256" key="1">
    <source>
        <dbReference type="ARBA" id="ARBA00022690"/>
    </source>
</evidence>
<keyword evidence="3" id="KW-1015">Disulfide bond</keyword>
<evidence type="ECO:0000256" key="2">
    <source>
        <dbReference type="ARBA" id="ARBA00022900"/>
    </source>
</evidence>
<dbReference type="InterPro" id="IPR050653">
    <property type="entry name" value="Prot_Inhib_GrowthFact_Antg"/>
</dbReference>
<sequence>DMNIFMKVLLLSLAAFLASGQDDCNSACTDDYRPVCGTDGITYPNNCTLELADCESDEDIAVAYIGECTTCTDACDLVWMPVCGTDNVTYANLCQLELADCVSDEDITEAYPGECQASAKSARD</sequence>
<feature type="domain" description="Kazal-like" evidence="5">
    <location>
        <begin position="71"/>
        <end position="117"/>
    </location>
</feature>
<feature type="chain" id="PRO_5043732440" description="Kazal-like domain-containing protein" evidence="4">
    <location>
        <begin position="21"/>
        <end position="124"/>
    </location>
</feature>
<gene>
    <name evidence="6" type="ORF">OTU49_005203</name>
</gene>
<dbReference type="Proteomes" id="UP001445076">
    <property type="component" value="Unassembled WGS sequence"/>
</dbReference>
<protein>
    <recommendedName>
        <fullName evidence="5">Kazal-like domain-containing protein</fullName>
    </recommendedName>
</protein>
<dbReference type="Pfam" id="PF07648">
    <property type="entry name" value="Kazal_2"/>
    <property type="match status" value="2"/>
</dbReference>
<evidence type="ECO:0000313" key="6">
    <source>
        <dbReference type="EMBL" id="KAK8736051.1"/>
    </source>
</evidence>
<dbReference type="CDD" id="cd00104">
    <property type="entry name" value="KAZAL_FS"/>
    <property type="match status" value="2"/>
</dbReference>
<dbReference type="Gene3D" id="3.30.60.30">
    <property type="match status" value="2"/>
</dbReference>
<dbReference type="EMBL" id="JARKIK010000045">
    <property type="protein sequence ID" value="KAK8736051.1"/>
    <property type="molecule type" value="Genomic_DNA"/>
</dbReference>
<name>A0AAW0X8P5_CHEQU</name>
<keyword evidence="2" id="KW-0722">Serine protease inhibitor</keyword>
<organism evidence="6 7">
    <name type="scientific">Cherax quadricarinatus</name>
    <name type="common">Australian red claw crayfish</name>
    <dbReference type="NCBI Taxonomy" id="27406"/>
    <lineage>
        <taxon>Eukaryota</taxon>
        <taxon>Metazoa</taxon>
        <taxon>Ecdysozoa</taxon>
        <taxon>Arthropoda</taxon>
        <taxon>Crustacea</taxon>
        <taxon>Multicrustacea</taxon>
        <taxon>Malacostraca</taxon>
        <taxon>Eumalacostraca</taxon>
        <taxon>Eucarida</taxon>
        <taxon>Decapoda</taxon>
        <taxon>Pleocyemata</taxon>
        <taxon>Astacidea</taxon>
        <taxon>Parastacoidea</taxon>
        <taxon>Parastacidae</taxon>
        <taxon>Cherax</taxon>
    </lineage>
</organism>
<evidence type="ECO:0000313" key="7">
    <source>
        <dbReference type="Proteomes" id="UP001445076"/>
    </source>
</evidence>
<evidence type="ECO:0000256" key="4">
    <source>
        <dbReference type="SAM" id="SignalP"/>
    </source>
</evidence>
<proteinExistence type="predicted"/>
<reference evidence="6 7" key="1">
    <citation type="journal article" date="2024" name="BMC Genomics">
        <title>Genome assembly of redclaw crayfish (Cherax quadricarinatus) provides insights into its immune adaptation and hypoxia tolerance.</title>
        <authorList>
            <person name="Liu Z."/>
            <person name="Zheng J."/>
            <person name="Li H."/>
            <person name="Fang K."/>
            <person name="Wang S."/>
            <person name="He J."/>
            <person name="Zhou D."/>
            <person name="Weng S."/>
            <person name="Chi M."/>
            <person name="Gu Z."/>
            <person name="He J."/>
            <person name="Li F."/>
            <person name="Wang M."/>
        </authorList>
    </citation>
    <scope>NUCLEOTIDE SEQUENCE [LARGE SCALE GENOMIC DNA]</scope>
    <source>
        <strain evidence="6">ZL_2023a</strain>
    </source>
</reference>
<keyword evidence="1" id="KW-0646">Protease inhibitor</keyword>